<feature type="repeat" description="TPR" evidence="3">
    <location>
        <begin position="217"/>
        <end position="250"/>
    </location>
</feature>
<dbReference type="InterPro" id="IPR011990">
    <property type="entry name" value="TPR-like_helical_dom_sf"/>
</dbReference>
<dbReference type="InterPro" id="IPR019734">
    <property type="entry name" value="TPR_rpt"/>
</dbReference>
<keyword evidence="2 3" id="KW-0802">TPR repeat</keyword>
<dbReference type="Pfam" id="PF13181">
    <property type="entry name" value="TPR_8"/>
    <property type="match status" value="8"/>
</dbReference>
<dbReference type="SMART" id="SM00028">
    <property type="entry name" value="TPR"/>
    <property type="match status" value="21"/>
</dbReference>
<dbReference type="RefSeq" id="WP_048570190.1">
    <property type="nucleotide sequence ID" value="NZ_LFVU01000024.1"/>
</dbReference>
<dbReference type="PANTHER" id="PTHR44858">
    <property type="entry name" value="TETRATRICOPEPTIDE REPEAT PROTEIN 6"/>
    <property type="match status" value="1"/>
</dbReference>
<reference evidence="5 6" key="1">
    <citation type="submission" date="2015-06" db="EMBL/GenBank/DDBJ databases">
        <title>Draft genome sequence of the purine-degrading Clostridium cylindrosporum HC-1 (DSM 605).</title>
        <authorList>
            <person name="Poehlein A."/>
            <person name="Schiel-Bengelsdorf B."/>
            <person name="Bengelsdorf F."/>
            <person name="Daniel R."/>
            <person name="Duerre P."/>
        </authorList>
    </citation>
    <scope>NUCLEOTIDE SEQUENCE [LARGE SCALE GENOMIC DNA]</scope>
    <source>
        <strain evidence="5 6">DSM 605</strain>
    </source>
</reference>
<feature type="repeat" description="TPR" evidence="3">
    <location>
        <begin position="425"/>
        <end position="458"/>
    </location>
</feature>
<feature type="coiled-coil region" evidence="4">
    <location>
        <begin position="772"/>
        <end position="820"/>
    </location>
</feature>
<dbReference type="Pfam" id="PF13414">
    <property type="entry name" value="TPR_11"/>
    <property type="match status" value="1"/>
</dbReference>
<feature type="repeat" description="TPR" evidence="3">
    <location>
        <begin position="529"/>
        <end position="562"/>
    </location>
</feature>
<dbReference type="Pfam" id="PF00515">
    <property type="entry name" value="TPR_1"/>
    <property type="match status" value="3"/>
</dbReference>
<keyword evidence="6" id="KW-1185">Reference proteome</keyword>
<feature type="repeat" description="TPR" evidence="3">
    <location>
        <begin position="115"/>
        <end position="148"/>
    </location>
</feature>
<keyword evidence="4" id="KW-0175">Coiled coil</keyword>
<dbReference type="PROSITE" id="PS50005">
    <property type="entry name" value="TPR"/>
    <property type="match status" value="15"/>
</dbReference>
<evidence type="ECO:0000256" key="3">
    <source>
        <dbReference type="PROSITE-ProRule" id="PRU00339"/>
    </source>
</evidence>
<dbReference type="PATRIC" id="fig|1121307.3.peg.1714"/>
<dbReference type="STRING" id="1121307.CLCY_4c00620"/>
<feature type="repeat" description="TPR" evidence="3">
    <location>
        <begin position="286"/>
        <end position="319"/>
    </location>
</feature>
<gene>
    <name evidence="5" type="ORF">CLCY_4c00620</name>
</gene>
<dbReference type="SUPFAM" id="SSF48452">
    <property type="entry name" value="TPR-like"/>
    <property type="match status" value="3"/>
</dbReference>
<feature type="repeat" description="TPR" evidence="3">
    <location>
        <begin position="320"/>
        <end position="353"/>
    </location>
</feature>
<dbReference type="InterPro" id="IPR050498">
    <property type="entry name" value="Ycf3"/>
</dbReference>
<evidence type="ECO:0000256" key="4">
    <source>
        <dbReference type="SAM" id="Coils"/>
    </source>
</evidence>
<keyword evidence="1" id="KW-0677">Repeat</keyword>
<evidence type="ECO:0000256" key="1">
    <source>
        <dbReference type="ARBA" id="ARBA00022737"/>
    </source>
</evidence>
<proteinExistence type="predicted"/>
<dbReference type="Gene3D" id="1.25.40.10">
    <property type="entry name" value="Tetratricopeptide repeat domain"/>
    <property type="match status" value="9"/>
</dbReference>
<protein>
    <submittedName>
        <fullName evidence="5">Uncharacterized protein</fullName>
    </submittedName>
</protein>
<dbReference type="EMBL" id="LFVU01000024">
    <property type="protein sequence ID" value="KMT22089.1"/>
    <property type="molecule type" value="Genomic_DNA"/>
</dbReference>
<dbReference type="OrthoDB" id="1737781at2"/>
<feature type="repeat" description="TPR" evidence="3">
    <location>
        <begin position="81"/>
        <end position="114"/>
    </location>
</feature>
<organism evidence="5 6">
    <name type="scientific">Clostridium cylindrosporum DSM 605</name>
    <dbReference type="NCBI Taxonomy" id="1121307"/>
    <lineage>
        <taxon>Bacteria</taxon>
        <taxon>Bacillati</taxon>
        <taxon>Bacillota</taxon>
        <taxon>Clostridia</taxon>
        <taxon>Eubacteriales</taxon>
        <taxon>Clostridiaceae</taxon>
        <taxon>Clostridium</taxon>
    </lineage>
</organism>
<feature type="repeat" description="TPR" evidence="3">
    <location>
        <begin position="459"/>
        <end position="492"/>
    </location>
</feature>
<sequence length="842" mass="98916">MVILNMFKKRIDIIRLIKEAKSLINNREYNYAIEIMDKALSINNKNYDALVTRARAYCYLEIYDKALIDLNSAIDLNTSCTNAFFYRGQINIINNNLYEALDDFSKVISVDRRNSIAYMKRGSIYSKLGMYDAAVNNFKALVRIKRRDHHSYDLLLSACLAAKRYDEVEGYSQKLIIIHEESPRGYYYLGRLYSLKGYFKESVKYLTDAIRRDGSNAEYYYHRGMDYIQLMEYSDAIVDFTMGIKINSGNSSEFYFSRGYSYLSLKEYENAIRDFDKLIELGVNTKSAYYNKATAYLNMNMYSEAILCLNKVIEEDESFQGAFYDRAFCYKQLGDYEKAIVDYEKALEINPKYDAFYYELTRVYFDKGDFDKVLETLDRAEKSNPNWPYKTFAYTLKGDIYYNKKHNLDDSIENYTKSIDLSPTAYAYIQRGRCYQDKNEYELSIKDFDFALEIDSKNASAYFRKAISYEAMENMDKAIEYYSLAIENSKDSMKEVYYNSRGCCYGYMKDYENAIIDFKEAINISPSSKDAYGNLALAYKAENDIEKAIECYENIIKIDSNDENIYYSIATLYLEIRKYKEAKDYFTLAINVNPNLEEAFYYRGYINYFHDYFEEAIDDLNASINLEETSTSILLRGRCYLESKKYLLAIDDFSYLISREEEAVYYTYRGMAFYFIGELQSAIDDYNSAIEIDNNDAETYSCRADAFKKLKMYENAIKDYRKSGEINNKYKSGAYCNIGIIYSETEESKKAMYYYNKSIGMNFKNYMAYLKRAEELEKNGEYEEAVNDIENLLVKSNYTLENIREKMSDIEKILNNVIEKTSNERTSSKVKEMLEILYKHLN</sequence>
<feature type="repeat" description="TPR" evidence="3">
    <location>
        <begin position="563"/>
        <end position="596"/>
    </location>
</feature>
<dbReference type="InterPro" id="IPR006597">
    <property type="entry name" value="Sel1-like"/>
</dbReference>
<dbReference type="PROSITE" id="PS50293">
    <property type="entry name" value="TPR_REGION"/>
    <property type="match status" value="2"/>
</dbReference>
<accession>A0A0J8DCV5</accession>
<name>A0A0J8DCV5_CLOCY</name>
<feature type="repeat" description="TPR" evidence="3">
    <location>
        <begin position="495"/>
        <end position="528"/>
    </location>
</feature>
<dbReference type="PANTHER" id="PTHR44858:SF1">
    <property type="entry name" value="UDP-N-ACETYLGLUCOSAMINE--PEPTIDE N-ACETYLGLUCOSAMINYLTRANSFERASE SPINDLY-RELATED"/>
    <property type="match status" value="1"/>
</dbReference>
<feature type="repeat" description="TPR" evidence="3">
    <location>
        <begin position="732"/>
        <end position="765"/>
    </location>
</feature>
<feature type="repeat" description="TPR" evidence="3">
    <location>
        <begin position="663"/>
        <end position="696"/>
    </location>
</feature>
<comment type="caution">
    <text evidence="5">The sequence shown here is derived from an EMBL/GenBank/DDBJ whole genome shotgun (WGS) entry which is preliminary data.</text>
</comment>
<dbReference type="Proteomes" id="UP000036756">
    <property type="component" value="Unassembled WGS sequence"/>
</dbReference>
<evidence type="ECO:0000313" key="5">
    <source>
        <dbReference type="EMBL" id="KMT22089.1"/>
    </source>
</evidence>
<feature type="repeat" description="TPR" evidence="3">
    <location>
        <begin position="252"/>
        <end position="285"/>
    </location>
</feature>
<dbReference type="SMART" id="SM00671">
    <property type="entry name" value="SEL1"/>
    <property type="match status" value="4"/>
</dbReference>
<feature type="repeat" description="TPR" evidence="3">
    <location>
        <begin position="183"/>
        <end position="216"/>
    </location>
</feature>
<feature type="repeat" description="TPR" evidence="3">
    <location>
        <begin position="354"/>
        <end position="387"/>
    </location>
</feature>
<dbReference type="AlphaFoldDB" id="A0A0J8DCV5"/>
<evidence type="ECO:0000313" key="6">
    <source>
        <dbReference type="Proteomes" id="UP000036756"/>
    </source>
</evidence>
<evidence type="ECO:0000256" key="2">
    <source>
        <dbReference type="ARBA" id="ARBA00022803"/>
    </source>
</evidence>